<evidence type="ECO:0000256" key="1">
    <source>
        <dbReference type="SAM" id="MobiDB-lite"/>
    </source>
</evidence>
<dbReference type="EMBL" id="CP047267">
    <property type="protein sequence ID" value="QHF10900.1"/>
    <property type="molecule type" value="Genomic_DNA"/>
</dbReference>
<feature type="region of interest" description="Disordered" evidence="1">
    <location>
        <begin position="285"/>
        <end position="308"/>
    </location>
</feature>
<dbReference type="Proteomes" id="UP000464688">
    <property type="component" value="Chromosome"/>
</dbReference>
<organism evidence="2 3">
    <name type="scientific">Pseudomonas syringae UB303</name>
    <dbReference type="NCBI Taxonomy" id="1357287"/>
    <lineage>
        <taxon>Bacteria</taxon>
        <taxon>Pseudomonadati</taxon>
        <taxon>Pseudomonadota</taxon>
        <taxon>Gammaproteobacteria</taxon>
        <taxon>Pseudomonadales</taxon>
        <taxon>Pseudomonadaceae</taxon>
        <taxon>Pseudomonas</taxon>
        <taxon>Pseudomonas syringae</taxon>
    </lineage>
</organism>
<name>A0AAJ4B3W4_PSESX</name>
<gene>
    <name evidence="2" type="ORF">N026_27115</name>
</gene>
<evidence type="ECO:0000313" key="3">
    <source>
        <dbReference type="Proteomes" id="UP000464688"/>
    </source>
</evidence>
<reference evidence="2 3" key="1">
    <citation type="journal article" date="2014" name="Genome Announc.">
        <title>Draft Genome Sequences of a Phylogenetically Diverse Suite of Pseudomonas syringae Strains from Multiple Source Populations.</title>
        <authorList>
            <person name="Baltrus D.A."/>
            <person name="Yourstone S."/>
            <person name="Lind A."/>
            <person name="Guilbaud C."/>
            <person name="Sands D.C."/>
            <person name="Jones C.D."/>
            <person name="Morris C.E."/>
            <person name="Dangl J.L."/>
        </authorList>
    </citation>
    <scope>NUCLEOTIDE SEQUENCE [LARGE SCALE GENOMIC DNA]</scope>
    <source>
        <strain evidence="2 3">UB303</strain>
    </source>
</reference>
<accession>A0AAJ4B3W4</accession>
<dbReference type="RefSeq" id="WP_024660754.1">
    <property type="nucleotide sequence ID" value="NZ_CP047267.1"/>
</dbReference>
<proteinExistence type="predicted"/>
<dbReference type="AlphaFoldDB" id="A0AAJ4B3W4"/>
<protein>
    <submittedName>
        <fullName evidence="2">Uncharacterized protein</fullName>
    </submittedName>
</protein>
<evidence type="ECO:0000313" key="2">
    <source>
        <dbReference type="EMBL" id="QHF10900.1"/>
    </source>
</evidence>
<sequence>MRHVTIRRIEEVLRSYSEELRQSEQPENIIRIAKEIYIEALDLEHEIEWRHYYYHEIFSKLEDINKKQNDFDSSIKEITSTLGDGILREIRSVGHSCPLIGSQSSNAPIELIVNGGPSTTAKERGKNQADEALSDWLRDAVEVVAIDPFLFKREKTHGYSETAEETAKYDVDYADALLDIFGNNKAIKFIYKGNPSKNEGGPTKVSQGVANRIADQLATKKLKVTFHVVEDLHDRVWLKRDAKERWHGKVIGTSRGGIGRRPTYIIDMTQSDVSNYHPYVTHLISASQQSHERPIDFKKARPKRPHSK</sequence>
<feature type="compositionally biased region" description="Basic and acidic residues" evidence="1">
    <location>
        <begin position="290"/>
        <end position="299"/>
    </location>
</feature>